<accession>A0ABX0HS78</accession>
<dbReference type="PROSITE" id="PS50175">
    <property type="entry name" value="ASP_PROT_RETROV"/>
    <property type="match status" value="1"/>
</dbReference>
<comment type="caution">
    <text evidence="4">The sequence shown here is derived from an EMBL/GenBank/DDBJ whole genome shotgun (WGS) entry which is preliminary data.</text>
</comment>
<dbReference type="EC" id="3.4.23.-" evidence="4"/>
<dbReference type="InterPro" id="IPR001995">
    <property type="entry name" value="Peptidase_A2_cat"/>
</dbReference>
<protein>
    <submittedName>
        <fullName evidence="4">TIGR02281 family clan AA aspartic protease</fullName>
        <ecNumber evidence="4">3.4.23.-</ecNumber>
    </submittedName>
</protein>
<evidence type="ECO:0000313" key="4">
    <source>
        <dbReference type="EMBL" id="NHK97503.1"/>
    </source>
</evidence>
<keyword evidence="5" id="KW-1185">Reference proteome</keyword>
<evidence type="ECO:0000256" key="1">
    <source>
        <dbReference type="ARBA" id="ARBA00022801"/>
    </source>
</evidence>
<organism evidence="4 5">
    <name type="scientific">Rubrivivax benzoatilyticus</name>
    <dbReference type="NCBI Taxonomy" id="316997"/>
    <lineage>
        <taxon>Bacteria</taxon>
        <taxon>Pseudomonadati</taxon>
        <taxon>Pseudomonadota</taxon>
        <taxon>Betaproteobacteria</taxon>
        <taxon>Burkholderiales</taxon>
        <taxon>Sphaerotilaceae</taxon>
        <taxon>Rubrivivax</taxon>
    </lineage>
</organism>
<feature type="signal peptide" evidence="2">
    <location>
        <begin position="1"/>
        <end position="26"/>
    </location>
</feature>
<dbReference type="Pfam" id="PF13975">
    <property type="entry name" value="gag-asp_proteas"/>
    <property type="match status" value="1"/>
</dbReference>
<keyword evidence="1 4" id="KW-0378">Hydrolase</keyword>
<sequence>MNAAGRRQALRIAATLLAAAVLPAAAQDVSLAGQMGRKALLVIGGQPVTLAVGESARGVKLLQLDADAAVVEVGGQRLVLRPGGGTSRVAGSGGVVSGAREIVIPAGPGGHFVTQGAINGRPVNFMVDTGATLIALGQADAERLGIAWRNGEPGLVQTANGTATAHRVTLSRVRVGEVEITHVQAVVVPQAMPMVLLGNSFLSRFKMQRDSDVLRLEAR</sequence>
<keyword evidence="2" id="KW-0732">Signal</keyword>
<dbReference type="PROSITE" id="PS51318">
    <property type="entry name" value="TAT"/>
    <property type="match status" value="1"/>
</dbReference>
<dbReference type="EMBL" id="JAAOCD010000001">
    <property type="protein sequence ID" value="NHK97503.1"/>
    <property type="molecule type" value="Genomic_DNA"/>
</dbReference>
<dbReference type="NCBIfam" id="TIGR02281">
    <property type="entry name" value="clan_AA_DTGA"/>
    <property type="match status" value="1"/>
</dbReference>
<name>A0ABX0HS78_9BURK</name>
<evidence type="ECO:0000256" key="2">
    <source>
        <dbReference type="SAM" id="SignalP"/>
    </source>
</evidence>
<dbReference type="CDD" id="cd05483">
    <property type="entry name" value="retropepsin_like_bacteria"/>
    <property type="match status" value="1"/>
</dbReference>
<dbReference type="InterPro" id="IPR011969">
    <property type="entry name" value="Clan_AA_Asp_peptidase_C"/>
</dbReference>
<gene>
    <name evidence="4" type="ORF">G7087_03880</name>
</gene>
<dbReference type="InterPro" id="IPR021109">
    <property type="entry name" value="Peptidase_aspartic_dom_sf"/>
</dbReference>
<dbReference type="PROSITE" id="PS00141">
    <property type="entry name" value="ASP_PROTEASE"/>
    <property type="match status" value="1"/>
</dbReference>
<dbReference type="GO" id="GO:0008233">
    <property type="term" value="F:peptidase activity"/>
    <property type="evidence" value="ECO:0007669"/>
    <property type="project" value="UniProtKB-KW"/>
</dbReference>
<keyword evidence="4" id="KW-0645">Protease</keyword>
<feature type="chain" id="PRO_5045853566" evidence="2">
    <location>
        <begin position="27"/>
        <end position="219"/>
    </location>
</feature>
<dbReference type="RefSeq" id="WP_009858548.1">
    <property type="nucleotide sequence ID" value="NZ_JAAOCD010000001.1"/>
</dbReference>
<dbReference type="Proteomes" id="UP000802098">
    <property type="component" value="Unassembled WGS sequence"/>
</dbReference>
<reference evidence="4 5" key="1">
    <citation type="submission" date="2020-03" db="EMBL/GenBank/DDBJ databases">
        <title>Rubrivivax benzoatilyticus JA2 (sequenced after 10 years sub-culturing).</title>
        <authorList>
            <person name="Gupta D."/>
            <person name="Chintalapati S."/>
            <person name="Chintalapati V.R."/>
        </authorList>
    </citation>
    <scope>NUCLEOTIDE SEQUENCE [LARGE SCALE GENOMIC DNA]</scope>
    <source>
        <strain evidence="4 5">JA2-Mal</strain>
    </source>
</reference>
<feature type="domain" description="Peptidase A2" evidence="3">
    <location>
        <begin position="123"/>
        <end position="201"/>
    </location>
</feature>
<evidence type="ECO:0000259" key="3">
    <source>
        <dbReference type="PROSITE" id="PS50175"/>
    </source>
</evidence>
<dbReference type="InterPro" id="IPR001969">
    <property type="entry name" value="Aspartic_peptidase_AS"/>
</dbReference>
<dbReference type="InterPro" id="IPR034122">
    <property type="entry name" value="Retropepsin-like_bacterial"/>
</dbReference>
<dbReference type="GO" id="GO:0006508">
    <property type="term" value="P:proteolysis"/>
    <property type="evidence" value="ECO:0007669"/>
    <property type="project" value="UniProtKB-KW"/>
</dbReference>
<proteinExistence type="predicted"/>
<dbReference type="InterPro" id="IPR006311">
    <property type="entry name" value="TAT_signal"/>
</dbReference>
<dbReference type="Gene3D" id="2.40.70.10">
    <property type="entry name" value="Acid Proteases"/>
    <property type="match status" value="1"/>
</dbReference>
<evidence type="ECO:0000313" key="5">
    <source>
        <dbReference type="Proteomes" id="UP000802098"/>
    </source>
</evidence>
<dbReference type="SUPFAM" id="SSF50630">
    <property type="entry name" value="Acid proteases"/>
    <property type="match status" value="1"/>
</dbReference>